<dbReference type="RefSeq" id="WP_170136436.1">
    <property type="nucleotide sequence ID" value="NZ_FOMX01000012.1"/>
</dbReference>
<gene>
    <name evidence="1" type="ORF">SAMN02745121_04045</name>
</gene>
<dbReference type="SUPFAM" id="SSF89550">
    <property type="entry name" value="PHP domain-like"/>
    <property type="match status" value="1"/>
</dbReference>
<dbReference type="Gene3D" id="3.20.20.140">
    <property type="entry name" value="Metal-dependent hydrolases"/>
    <property type="match status" value="1"/>
</dbReference>
<keyword evidence="2" id="KW-1185">Reference proteome</keyword>
<name>A0A1I1ZZ79_9BACT</name>
<protein>
    <recommendedName>
        <fullName evidence="3">DUF3604 domain-containing protein</fullName>
    </recommendedName>
</protein>
<dbReference type="EMBL" id="FOMX01000012">
    <property type="protein sequence ID" value="SFE36708.1"/>
    <property type="molecule type" value="Genomic_DNA"/>
</dbReference>
<proteinExistence type="predicted"/>
<evidence type="ECO:0008006" key="3">
    <source>
        <dbReference type="Google" id="ProtNLM"/>
    </source>
</evidence>
<accession>A0A1I1ZZ79</accession>
<evidence type="ECO:0000313" key="1">
    <source>
        <dbReference type="EMBL" id="SFE36708.1"/>
    </source>
</evidence>
<reference evidence="2" key="1">
    <citation type="submission" date="2016-10" db="EMBL/GenBank/DDBJ databases">
        <authorList>
            <person name="Varghese N."/>
            <person name="Submissions S."/>
        </authorList>
    </citation>
    <scope>NUCLEOTIDE SEQUENCE [LARGE SCALE GENOMIC DNA]</scope>
    <source>
        <strain evidence="2">ATCC 25963</strain>
    </source>
</reference>
<organism evidence="1 2">
    <name type="scientific">Nannocystis exedens</name>
    <dbReference type="NCBI Taxonomy" id="54"/>
    <lineage>
        <taxon>Bacteria</taxon>
        <taxon>Pseudomonadati</taxon>
        <taxon>Myxococcota</taxon>
        <taxon>Polyangia</taxon>
        <taxon>Nannocystales</taxon>
        <taxon>Nannocystaceae</taxon>
        <taxon>Nannocystis</taxon>
    </lineage>
</organism>
<dbReference type="InterPro" id="IPR022028">
    <property type="entry name" value="DUF3604"/>
</dbReference>
<dbReference type="AlphaFoldDB" id="A0A1I1ZZ79"/>
<sequence length="618" mass="66289">MSLAACLIGPLACRAEPEPFVDRREPCSDRNPQRNLYFGDLHVHTSYSFDAWINDVRTDPAGAYKFARGEEVAGQRLARPLDFAAVTDHAEYLAEVEGCTTPGSAVYDSARCKDFRAGTTAALVNFGLGLDGDEASRWDDLCGQGGLDCEARAGAVWTRVQEAAEAAYDRTSACRFTSFVAYEWSGSRMLSNLHRNVIFRSSRVPALPVTHFEAPTAGELWRRLQGECRDGVDGCEVLAIPHNSNWSNGNLFTPELPAGTDEAELAEVRADLEPLLEIYQHKGDSECSRGVAGLGPPDELCDFEKLRVLPFDDCGGGTGSQGMVGRGCVSRLDFLRGILLAGLGAEQRLGVNPFRLGVIASTDTHNGTPGNVEEATYPGHFGTRESDPTARLTGNVPAGARNGPGGLVAVWAEENSREAIWDALRRREVYGTSGPRMAVRVFGGWDLPDDLCGAGDFVAAAERGGVPMGAILPERTGSSGPVIAVSAQMDPGSAGAPGSRLERIQVIKGWQDADGVGQIAVVDVAGGPDGSVVDEATCAAEQRGSALLCGVWRDPDFDPARPAFYYVRVLEDPVCRWSWRDCLGLPEDARPPACSDPTLPRTIQERAWTSPIWYSPGA</sequence>
<evidence type="ECO:0000313" key="2">
    <source>
        <dbReference type="Proteomes" id="UP000199400"/>
    </source>
</evidence>
<dbReference type="Proteomes" id="UP000199400">
    <property type="component" value="Unassembled WGS sequence"/>
</dbReference>
<dbReference type="Pfam" id="PF12228">
    <property type="entry name" value="DUF3604"/>
    <property type="match status" value="1"/>
</dbReference>
<dbReference type="STRING" id="54.SAMN02745121_04045"/>
<dbReference type="InterPro" id="IPR016195">
    <property type="entry name" value="Pol/histidinol_Pase-like"/>
</dbReference>